<dbReference type="PANTHER" id="PTHR43809">
    <property type="entry name" value="NITRITE REDUCTASE (NADH) LARGE SUBUNIT"/>
    <property type="match status" value="1"/>
</dbReference>
<feature type="domain" description="FAD/NAD(P)-binding" evidence="11">
    <location>
        <begin position="7"/>
        <end position="300"/>
    </location>
</feature>
<evidence type="ECO:0000259" key="10">
    <source>
        <dbReference type="Pfam" id="PF04324"/>
    </source>
</evidence>
<gene>
    <name evidence="12" type="ORF">CVS27_03535</name>
</gene>
<dbReference type="AlphaFoldDB" id="A0A2S4A092"/>
<evidence type="ECO:0000256" key="5">
    <source>
        <dbReference type="ARBA" id="ARBA00022617"/>
    </source>
</evidence>
<dbReference type="InterPro" id="IPR023753">
    <property type="entry name" value="FAD/NAD-binding_dom"/>
</dbReference>
<proteinExistence type="inferred from homology"/>
<comment type="similarity">
    <text evidence="4">Belongs to the nitrite and sulfite reductase 4Fe-4S domain family.</text>
</comment>
<evidence type="ECO:0000256" key="3">
    <source>
        <dbReference type="ARBA" id="ARBA00005096"/>
    </source>
</evidence>
<dbReference type="Pfam" id="PF07992">
    <property type="entry name" value="Pyr_redox_2"/>
    <property type="match status" value="1"/>
</dbReference>
<dbReference type="PANTHER" id="PTHR43809:SF1">
    <property type="entry name" value="NITRITE REDUCTASE (NADH) LARGE SUBUNIT"/>
    <property type="match status" value="1"/>
</dbReference>
<organism evidence="12 13">
    <name type="scientific">Arthrobacter glacialis</name>
    <dbReference type="NCBI Taxonomy" id="1664"/>
    <lineage>
        <taxon>Bacteria</taxon>
        <taxon>Bacillati</taxon>
        <taxon>Actinomycetota</taxon>
        <taxon>Actinomycetes</taxon>
        <taxon>Micrococcales</taxon>
        <taxon>Micrococcaceae</taxon>
        <taxon>Arthrobacter</taxon>
    </lineage>
</organism>
<dbReference type="SUPFAM" id="SSF51905">
    <property type="entry name" value="FAD/NAD(P)-binding domain"/>
    <property type="match status" value="2"/>
</dbReference>
<name>A0A2S4A092_ARTGL</name>
<dbReference type="InterPro" id="IPR007419">
    <property type="entry name" value="BFD-like_2Fe2S-bd_dom"/>
</dbReference>
<accession>A0A2S4A092</accession>
<dbReference type="PRINTS" id="PR00368">
    <property type="entry name" value="FADPNR"/>
</dbReference>
<evidence type="ECO:0000256" key="4">
    <source>
        <dbReference type="ARBA" id="ARBA00010429"/>
    </source>
</evidence>
<dbReference type="RefSeq" id="WP_103464353.1">
    <property type="nucleotide sequence ID" value="NZ_PPXB01000002.1"/>
</dbReference>
<comment type="cofactor">
    <cofactor evidence="2">
        <name>[4Fe-4S] cluster</name>
        <dbReference type="ChEBI" id="CHEBI:49883"/>
    </cofactor>
</comment>
<keyword evidence="5" id="KW-0349">Heme</keyword>
<comment type="caution">
    <text evidence="12">The sequence shown here is derived from an EMBL/GenBank/DDBJ whole genome shotgun (WGS) entry which is preliminary data.</text>
</comment>
<keyword evidence="13" id="KW-1185">Reference proteome</keyword>
<dbReference type="Proteomes" id="UP000237061">
    <property type="component" value="Unassembled WGS sequence"/>
</dbReference>
<dbReference type="InterPro" id="IPR052034">
    <property type="entry name" value="NasD-like"/>
</dbReference>
<protein>
    <submittedName>
        <fullName evidence="12">NAD(P)/FAD-dependent oxidoreductase</fullName>
    </submittedName>
</protein>
<dbReference type="EMBL" id="PPXC01000002">
    <property type="protein sequence ID" value="POH74945.1"/>
    <property type="molecule type" value="Genomic_DNA"/>
</dbReference>
<keyword evidence="9" id="KW-0411">Iron-sulfur</keyword>
<dbReference type="Gene3D" id="3.50.50.60">
    <property type="entry name" value="FAD/NAD(P)-binding domain"/>
    <property type="match status" value="2"/>
</dbReference>
<comment type="pathway">
    <text evidence="3">Nitrogen metabolism; nitrate reduction (assimilation).</text>
</comment>
<dbReference type="GO" id="GO:0051536">
    <property type="term" value="F:iron-sulfur cluster binding"/>
    <property type="evidence" value="ECO:0007669"/>
    <property type="project" value="UniProtKB-KW"/>
</dbReference>
<keyword evidence="6" id="KW-0479">Metal-binding</keyword>
<comment type="cofactor">
    <cofactor evidence="1">
        <name>siroheme</name>
        <dbReference type="ChEBI" id="CHEBI:60052"/>
    </cofactor>
</comment>
<dbReference type="Pfam" id="PF04324">
    <property type="entry name" value="Fer2_BFD"/>
    <property type="match status" value="1"/>
</dbReference>
<dbReference type="GO" id="GO:0046872">
    <property type="term" value="F:metal ion binding"/>
    <property type="evidence" value="ECO:0007669"/>
    <property type="project" value="UniProtKB-KW"/>
</dbReference>
<evidence type="ECO:0000313" key="13">
    <source>
        <dbReference type="Proteomes" id="UP000237061"/>
    </source>
</evidence>
<evidence type="ECO:0000313" key="12">
    <source>
        <dbReference type="EMBL" id="POH74945.1"/>
    </source>
</evidence>
<evidence type="ECO:0000256" key="2">
    <source>
        <dbReference type="ARBA" id="ARBA00001966"/>
    </source>
</evidence>
<dbReference type="OrthoDB" id="1145at2"/>
<keyword evidence="8" id="KW-0408">Iron</keyword>
<dbReference type="InterPro" id="IPR041854">
    <property type="entry name" value="BFD-like_2Fe2S-bd_dom_sf"/>
</dbReference>
<dbReference type="GO" id="GO:0016491">
    <property type="term" value="F:oxidoreductase activity"/>
    <property type="evidence" value="ECO:0007669"/>
    <property type="project" value="UniProtKB-KW"/>
</dbReference>
<evidence type="ECO:0000256" key="8">
    <source>
        <dbReference type="ARBA" id="ARBA00023004"/>
    </source>
</evidence>
<reference evidence="12 13" key="1">
    <citation type="submission" date="2018-01" db="EMBL/GenBank/DDBJ databases">
        <title>Arthrobacter sp. nov., from glaciers in China.</title>
        <authorList>
            <person name="Liu Q."/>
            <person name="Xin Y.-H."/>
        </authorList>
    </citation>
    <scope>NUCLEOTIDE SEQUENCE [LARGE SCALE GENOMIC DNA]</scope>
    <source>
        <strain evidence="12 13">HLT2-12-2</strain>
    </source>
</reference>
<evidence type="ECO:0000256" key="1">
    <source>
        <dbReference type="ARBA" id="ARBA00001929"/>
    </source>
</evidence>
<keyword evidence="7" id="KW-0560">Oxidoreductase</keyword>
<evidence type="ECO:0000256" key="9">
    <source>
        <dbReference type="ARBA" id="ARBA00023014"/>
    </source>
</evidence>
<feature type="domain" description="BFD-like [2Fe-2S]-binding" evidence="10">
    <location>
        <begin position="451"/>
        <end position="498"/>
    </location>
</feature>
<dbReference type="Gene3D" id="1.10.10.1100">
    <property type="entry name" value="BFD-like [2Fe-2S]-binding domain"/>
    <property type="match status" value="1"/>
</dbReference>
<dbReference type="InterPro" id="IPR036188">
    <property type="entry name" value="FAD/NAD-bd_sf"/>
</dbReference>
<evidence type="ECO:0000256" key="7">
    <source>
        <dbReference type="ARBA" id="ARBA00023002"/>
    </source>
</evidence>
<evidence type="ECO:0000256" key="6">
    <source>
        <dbReference type="ARBA" id="ARBA00022723"/>
    </source>
</evidence>
<sequence length="504" mass="51534">MTNTPLHIVVVGYGPVAARFVDQLLPAVRSGAVALTVIGEESAAAYNRVLVADLGVGRTTAAAIALSDAAELVAAGVNVHLGTRVLRLDRARQQVRLADGTSLRYSKLVFATGARPVVPPLHGLNPDPAARVALPRGVTALRDLADAAQLSDAVDRKAKVVVLGGGILGLEAALAAQDEGASVTVVHHGTHALARSIDAGAGHTLAAALRSSGITVISNARSVGVQLSPGHDGELRFSALLQESGAPVEGDLLVLSCGVRPRVEVAAGAGLATDRGILVDHRLAALHDPNVFAMGDCAQVRCLDSDCADCAASDGPLGLIGPGWRQAEWLADFLTGSLAVPLPAERAPVMMLKARGVDVAAAGEVQAGPFDPVPGLSVSQWADPEHGKYVKMSTRDGVLAGFISVGMPRTGAELTLLFERGSELPADRSALLRLDGPDRDTAATADPARTVCRCAGVAEETITAAAARGCSTVAEVSAVTRAGTGCGGCHGELKELIEKHFAPA</sequence>
<evidence type="ECO:0000259" key="11">
    <source>
        <dbReference type="Pfam" id="PF07992"/>
    </source>
</evidence>